<dbReference type="Pfam" id="PF01425">
    <property type="entry name" value="Amidase"/>
    <property type="match status" value="1"/>
</dbReference>
<sequence>MSEPAYKAISAAKKQSLIDAIPAEWRVPIPEDQDNLTKFAETAGVLTPKEVEITSNYDAVGLLDKVHAGEYTALEVTIAFCKRAALAHLAINCCTEIFFERAYEVAKKQDAYFAEHGKPVGPLHGLPVSIKDSYNLKGIDSAIGMAAWVGKPEPESSAIVEALEAAGAIMYVKTTVPQSMMVLDTENNLTGACRNPYSKYITAAGSSGGAGAIVAFRGSLIGMATDIGGSIRVPAYANGCFGIKPSSGRNPYHNIKGYWPDGEDVTGVLCVDGPITTSARDLELILKSIAIQEPWLVDPSCARLPWVDPEPLDRPLRIGVINSVKTYEPITSIFKDFQSKVAAAGHELVEIDLHKVTELADIATRFFKADGGIFLQKVCDETGEPLTNAVLNGGLYPCEPIDLNQFWALSHQRAARQREWLRYWLDTASKTKDGEPVDFILLPAQPQLPRPKEPMASDTVILAWNTLDYPAAIFNAETIDLKKKEYKFEFPTPSPTNEVEVAYDKLFPEDRSKAYDGFPVGLQLVGKKQDEPKLLQAVKLLSDL</sequence>
<reference evidence="4 5" key="1">
    <citation type="submission" date="2024-03" db="EMBL/GenBank/DDBJ databases">
        <title>Genome-scale model development and genomic sequencing of the oleaginous clade Lipomyces.</title>
        <authorList>
            <consortium name="Lawrence Berkeley National Laboratory"/>
            <person name="Czajka J.J."/>
            <person name="Han Y."/>
            <person name="Kim J."/>
            <person name="Mondo S.J."/>
            <person name="Hofstad B.A."/>
            <person name="Robles A."/>
            <person name="Haridas S."/>
            <person name="Riley R."/>
            <person name="LaButti K."/>
            <person name="Pangilinan J."/>
            <person name="Andreopoulos W."/>
            <person name="Lipzen A."/>
            <person name="Yan J."/>
            <person name="Wang M."/>
            <person name="Ng V."/>
            <person name="Grigoriev I.V."/>
            <person name="Spatafora J.W."/>
            <person name="Magnuson J.K."/>
            <person name="Baker S.E."/>
            <person name="Pomraning K.R."/>
        </authorList>
    </citation>
    <scope>NUCLEOTIDE SEQUENCE [LARGE SCALE GENOMIC DNA]</scope>
    <source>
        <strain evidence="4 5">Phaff 52-87</strain>
    </source>
</reference>
<dbReference type="InterPro" id="IPR023631">
    <property type="entry name" value="Amidase_dom"/>
</dbReference>
<accession>A0ABR1F070</accession>
<protein>
    <submittedName>
        <fullName evidence="4">Amidase signature domain-containing protein</fullName>
    </submittedName>
</protein>
<feature type="domain" description="Amidase" evidence="3">
    <location>
        <begin position="75"/>
        <end position="535"/>
    </location>
</feature>
<dbReference type="PANTHER" id="PTHR46072:SF11">
    <property type="entry name" value="AMIDASE-RELATED"/>
    <property type="match status" value="1"/>
</dbReference>
<dbReference type="EMBL" id="JBBJBU010000013">
    <property type="protein sequence ID" value="KAK7203246.1"/>
    <property type="molecule type" value="Genomic_DNA"/>
</dbReference>
<proteinExistence type="inferred from homology"/>
<dbReference type="SUPFAM" id="SSF75304">
    <property type="entry name" value="Amidase signature (AS) enzymes"/>
    <property type="match status" value="1"/>
</dbReference>
<evidence type="ECO:0000256" key="1">
    <source>
        <dbReference type="ARBA" id="ARBA00009199"/>
    </source>
</evidence>
<dbReference type="PANTHER" id="PTHR46072">
    <property type="entry name" value="AMIDASE-RELATED-RELATED"/>
    <property type="match status" value="1"/>
</dbReference>
<gene>
    <name evidence="4" type="ORF">BZA70DRAFT_284192</name>
</gene>
<evidence type="ECO:0000313" key="4">
    <source>
        <dbReference type="EMBL" id="KAK7203246.1"/>
    </source>
</evidence>
<evidence type="ECO:0000313" key="5">
    <source>
        <dbReference type="Proteomes" id="UP001498771"/>
    </source>
</evidence>
<dbReference type="GeneID" id="90039079"/>
<evidence type="ECO:0000256" key="2">
    <source>
        <dbReference type="ARBA" id="ARBA00022801"/>
    </source>
</evidence>
<dbReference type="RefSeq" id="XP_064766279.1">
    <property type="nucleotide sequence ID" value="XM_064913567.1"/>
</dbReference>
<name>A0ABR1F070_9ASCO</name>
<keyword evidence="5" id="KW-1185">Reference proteome</keyword>
<keyword evidence="2" id="KW-0378">Hydrolase</keyword>
<dbReference type="Proteomes" id="UP001498771">
    <property type="component" value="Unassembled WGS sequence"/>
</dbReference>
<dbReference type="Gene3D" id="3.90.1300.10">
    <property type="entry name" value="Amidase signature (AS) domain"/>
    <property type="match status" value="1"/>
</dbReference>
<organism evidence="4 5">
    <name type="scientific">Myxozyma melibiosi</name>
    <dbReference type="NCBI Taxonomy" id="54550"/>
    <lineage>
        <taxon>Eukaryota</taxon>
        <taxon>Fungi</taxon>
        <taxon>Dikarya</taxon>
        <taxon>Ascomycota</taxon>
        <taxon>Saccharomycotina</taxon>
        <taxon>Lipomycetes</taxon>
        <taxon>Lipomycetales</taxon>
        <taxon>Lipomycetaceae</taxon>
        <taxon>Myxozyma</taxon>
    </lineage>
</organism>
<comment type="similarity">
    <text evidence="1">Belongs to the amidase family.</text>
</comment>
<evidence type="ECO:0000259" key="3">
    <source>
        <dbReference type="Pfam" id="PF01425"/>
    </source>
</evidence>
<comment type="caution">
    <text evidence="4">The sequence shown here is derived from an EMBL/GenBank/DDBJ whole genome shotgun (WGS) entry which is preliminary data.</text>
</comment>
<dbReference type="InterPro" id="IPR036928">
    <property type="entry name" value="AS_sf"/>
</dbReference>
<dbReference type="PIRSF" id="PIRSF001221">
    <property type="entry name" value="Amidase_fungi"/>
    <property type="match status" value="1"/>
</dbReference>